<evidence type="ECO:0000256" key="2">
    <source>
        <dbReference type="ARBA" id="ARBA00022685"/>
    </source>
</evidence>
<sequence length="146" mass="16953">MGPAYLSMVLLLSSSTYLTLLPQETSGYNITCLAFDFDCGQLADTMSLLCKVYRSHIDERRRRSVNQSQPSPLRNFQGIRTLPFKMYEELTQETTNTSLNIRGGRFRRNTRRNTTNVYNECCQQPNCTYNDLREYCEILQDGIYTC</sequence>
<dbReference type="SUPFAM" id="SSF56994">
    <property type="entry name" value="Insulin-like"/>
    <property type="match status" value="1"/>
</dbReference>
<dbReference type="InterPro" id="IPR036438">
    <property type="entry name" value="Insulin-like_sf"/>
</dbReference>
<accession>A0A7L7YYA2</accession>
<name>A0A7L7YYA2_9EUCA</name>
<organism evidence="6">
    <name type="scientific">Lysmata vittata</name>
    <dbReference type="NCBI Taxonomy" id="749979"/>
    <lineage>
        <taxon>Eukaryota</taxon>
        <taxon>Metazoa</taxon>
        <taxon>Ecdysozoa</taxon>
        <taxon>Arthropoda</taxon>
        <taxon>Crustacea</taxon>
        <taxon>Multicrustacea</taxon>
        <taxon>Malacostraca</taxon>
        <taxon>Eumalacostraca</taxon>
        <taxon>Eucarida</taxon>
        <taxon>Decapoda</taxon>
        <taxon>Pleocyemata</taxon>
        <taxon>Caridea</taxon>
        <taxon>Alpheoidea</taxon>
        <taxon>Hippolytidae</taxon>
        <taxon>Lysmata</taxon>
    </lineage>
</organism>
<dbReference type="Gene3D" id="1.10.100.10">
    <property type="entry name" value="Insulin-like"/>
    <property type="match status" value="1"/>
</dbReference>
<dbReference type="PANTHER" id="PTHR13647:SF4">
    <property type="entry name" value="INSULIN-LIKE PEPTIDE 1-RELATED"/>
    <property type="match status" value="1"/>
</dbReference>
<dbReference type="PANTHER" id="PTHR13647">
    <property type="entry name" value="INSULIN-LIKE PEPTIDE 2-RELATED"/>
    <property type="match status" value="1"/>
</dbReference>
<protein>
    <submittedName>
        <fullName evidence="6">Insulin-like androgenic gland hormone 2</fullName>
    </submittedName>
</protein>
<keyword evidence="2" id="KW-0165">Cleavage on pair of basic residues</keyword>
<evidence type="ECO:0000313" key="6">
    <source>
        <dbReference type="EMBL" id="QOD42429.1"/>
    </source>
</evidence>
<evidence type="ECO:0000256" key="3">
    <source>
        <dbReference type="ARBA" id="ARBA00022729"/>
    </source>
</evidence>
<feature type="signal peptide" evidence="5">
    <location>
        <begin position="1"/>
        <end position="27"/>
    </location>
</feature>
<dbReference type="EMBL" id="MT114197">
    <property type="protein sequence ID" value="QOD42429.1"/>
    <property type="molecule type" value="mRNA"/>
</dbReference>
<comment type="subunit">
    <text evidence="1">Heterodimer of a B chain and an A chain linked by two disulfide bonds.</text>
</comment>
<feature type="chain" id="PRO_5029868773" evidence="5">
    <location>
        <begin position="28"/>
        <end position="146"/>
    </location>
</feature>
<dbReference type="AlphaFoldDB" id="A0A7L7YYA2"/>
<proteinExistence type="evidence at transcript level"/>
<evidence type="ECO:0000256" key="4">
    <source>
        <dbReference type="ARBA" id="ARBA00023157"/>
    </source>
</evidence>
<evidence type="ECO:0000256" key="5">
    <source>
        <dbReference type="SAM" id="SignalP"/>
    </source>
</evidence>
<keyword evidence="4" id="KW-1015">Disulfide bond</keyword>
<keyword evidence="3 5" id="KW-0732">Signal</keyword>
<evidence type="ECO:0000256" key="1">
    <source>
        <dbReference type="ARBA" id="ARBA00011207"/>
    </source>
</evidence>
<reference evidence="6" key="1">
    <citation type="submission" date="2020-02" db="EMBL/GenBank/DDBJ databases">
        <authorList>
            <person name="Liu F."/>
        </authorList>
    </citation>
    <scope>NUCLEOTIDE SEQUENCE</scope>
    <source>
        <tissue evidence="6">Androgenic gland</tissue>
    </source>
</reference>